<evidence type="ECO:0000256" key="9">
    <source>
        <dbReference type="ARBA" id="ARBA00048679"/>
    </source>
</evidence>
<keyword evidence="2" id="KW-0723">Serine/threonine-protein kinase</keyword>
<gene>
    <name evidence="12" type="ORF">DL762_003132</name>
</gene>
<evidence type="ECO:0000313" key="12">
    <source>
        <dbReference type="EMBL" id="RYO89599.1"/>
    </source>
</evidence>
<evidence type="ECO:0000256" key="5">
    <source>
        <dbReference type="ARBA" id="ARBA00022741"/>
    </source>
</evidence>
<evidence type="ECO:0000256" key="2">
    <source>
        <dbReference type="ARBA" id="ARBA00022527"/>
    </source>
</evidence>
<dbReference type="InterPro" id="IPR043024">
    <property type="entry name" value="KA1_sf_fungal"/>
</dbReference>
<keyword evidence="7" id="KW-0067">ATP-binding</keyword>
<reference evidence="12 13" key="1">
    <citation type="submission" date="2018-06" db="EMBL/GenBank/DDBJ databases">
        <title>Complete Genomes of Monosporascus.</title>
        <authorList>
            <person name="Robinson A.J."/>
            <person name="Natvig D.O."/>
        </authorList>
    </citation>
    <scope>NUCLEOTIDE SEQUENCE [LARGE SCALE GENOMIC DNA]</scope>
    <source>
        <strain evidence="12 13">CBS 609.92</strain>
    </source>
</reference>
<dbReference type="Pfam" id="PF00069">
    <property type="entry name" value="Pkinase"/>
    <property type="match status" value="1"/>
</dbReference>
<feature type="compositionally biased region" description="Polar residues" evidence="10">
    <location>
        <begin position="836"/>
        <end position="857"/>
    </location>
</feature>
<comment type="catalytic activity">
    <reaction evidence="8">
        <text>L-threonyl-[protein] + ATP = O-phospho-L-threonyl-[protein] + ADP + H(+)</text>
        <dbReference type="Rhea" id="RHEA:46608"/>
        <dbReference type="Rhea" id="RHEA-COMP:11060"/>
        <dbReference type="Rhea" id="RHEA-COMP:11605"/>
        <dbReference type="ChEBI" id="CHEBI:15378"/>
        <dbReference type="ChEBI" id="CHEBI:30013"/>
        <dbReference type="ChEBI" id="CHEBI:30616"/>
        <dbReference type="ChEBI" id="CHEBI:61977"/>
        <dbReference type="ChEBI" id="CHEBI:456216"/>
        <dbReference type="EC" id="2.7.11.1"/>
    </reaction>
</comment>
<protein>
    <recommendedName>
        <fullName evidence="1">non-specific serine/threonine protein kinase</fullName>
        <ecNumber evidence="1">2.7.11.1</ecNumber>
    </recommendedName>
</protein>
<proteinExistence type="predicted"/>
<evidence type="ECO:0000256" key="3">
    <source>
        <dbReference type="ARBA" id="ARBA00022553"/>
    </source>
</evidence>
<dbReference type="PROSITE" id="PS00108">
    <property type="entry name" value="PROTEIN_KINASE_ST"/>
    <property type="match status" value="1"/>
</dbReference>
<feature type="region of interest" description="Disordered" evidence="10">
    <location>
        <begin position="479"/>
        <end position="529"/>
    </location>
</feature>
<evidence type="ECO:0000256" key="4">
    <source>
        <dbReference type="ARBA" id="ARBA00022679"/>
    </source>
</evidence>
<dbReference type="InterPro" id="IPR011009">
    <property type="entry name" value="Kinase-like_dom_sf"/>
</dbReference>
<keyword evidence="3" id="KW-0597">Phosphoprotein</keyword>
<keyword evidence="5" id="KW-0547">Nucleotide-binding</keyword>
<feature type="region of interest" description="Disordered" evidence="10">
    <location>
        <begin position="768"/>
        <end position="862"/>
    </location>
</feature>
<dbReference type="PROSITE" id="PS50011">
    <property type="entry name" value="PROTEIN_KINASE_DOM"/>
    <property type="match status" value="1"/>
</dbReference>
<feature type="region of interest" description="Disordered" evidence="10">
    <location>
        <begin position="416"/>
        <end position="447"/>
    </location>
</feature>
<feature type="compositionally biased region" description="Low complexity" evidence="10">
    <location>
        <begin position="420"/>
        <end position="434"/>
    </location>
</feature>
<dbReference type="EC" id="2.7.11.1" evidence="1"/>
<dbReference type="Proteomes" id="UP000294003">
    <property type="component" value="Unassembled WGS sequence"/>
</dbReference>
<feature type="compositionally biased region" description="Polar residues" evidence="10">
    <location>
        <begin position="590"/>
        <end position="612"/>
    </location>
</feature>
<dbReference type="InterPro" id="IPR030616">
    <property type="entry name" value="Aur-like"/>
</dbReference>
<feature type="compositionally biased region" description="Basic residues" evidence="10">
    <location>
        <begin position="815"/>
        <end position="824"/>
    </location>
</feature>
<dbReference type="Gene3D" id="1.10.510.10">
    <property type="entry name" value="Transferase(Phosphotransferase) domain 1"/>
    <property type="match status" value="1"/>
</dbReference>
<evidence type="ECO:0000313" key="13">
    <source>
        <dbReference type="Proteomes" id="UP000294003"/>
    </source>
</evidence>
<dbReference type="InterPro" id="IPR008271">
    <property type="entry name" value="Ser/Thr_kinase_AS"/>
</dbReference>
<organism evidence="12 13">
    <name type="scientific">Monosporascus cannonballus</name>
    <dbReference type="NCBI Taxonomy" id="155416"/>
    <lineage>
        <taxon>Eukaryota</taxon>
        <taxon>Fungi</taxon>
        <taxon>Dikarya</taxon>
        <taxon>Ascomycota</taxon>
        <taxon>Pezizomycotina</taxon>
        <taxon>Sordariomycetes</taxon>
        <taxon>Xylariomycetidae</taxon>
        <taxon>Xylariales</taxon>
        <taxon>Xylariales incertae sedis</taxon>
        <taxon>Monosporascus</taxon>
    </lineage>
</organism>
<comment type="catalytic activity">
    <reaction evidence="9">
        <text>L-seryl-[protein] + ATP = O-phospho-L-seryl-[protein] + ADP + H(+)</text>
        <dbReference type="Rhea" id="RHEA:17989"/>
        <dbReference type="Rhea" id="RHEA-COMP:9863"/>
        <dbReference type="Rhea" id="RHEA-COMP:11604"/>
        <dbReference type="ChEBI" id="CHEBI:15378"/>
        <dbReference type="ChEBI" id="CHEBI:29999"/>
        <dbReference type="ChEBI" id="CHEBI:30616"/>
        <dbReference type="ChEBI" id="CHEBI:83421"/>
        <dbReference type="ChEBI" id="CHEBI:456216"/>
        <dbReference type="EC" id="2.7.11.1"/>
    </reaction>
</comment>
<dbReference type="InterPro" id="IPR031850">
    <property type="entry name" value="Fungal_KA1_dom"/>
</dbReference>
<dbReference type="PANTHER" id="PTHR24350">
    <property type="entry name" value="SERINE/THREONINE-PROTEIN KINASE IAL-RELATED"/>
    <property type="match status" value="1"/>
</dbReference>
<evidence type="ECO:0000259" key="11">
    <source>
        <dbReference type="PROSITE" id="PS50011"/>
    </source>
</evidence>
<keyword evidence="13" id="KW-1185">Reference proteome</keyword>
<evidence type="ECO:0000256" key="6">
    <source>
        <dbReference type="ARBA" id="ARBA00022777"/>
    </source>
</evidence>
<evidence type="ECO:0000256" key="7">
    <source>
        <dbReference type="ARBA" id="ARBA00022840"/>
    </source>
</evidence>
<dbReference type="SMART" id="SM00220">
    <property type="entry name" value="S_TKc"/>
    <property type="match status" value="1"/>
</dbReference>
<keyword evidence="6" id="KW-0418">Kinase</keyword>
<feature type="compositionally biased region" description="Basic and acidic residues" evidence="10">
    <location>
        <begin position="776"/>
        <end position="799"/>
    </location>
</feature>
<sequence>MAAVKILPKNSNQMPQAGSLAELDKWDRNRGEFASENHIPLAIEREVAILKLIDHPNIVKLYDIWENRQEIYLVLEYVELGDLFAIINNGGPLSEEQAIFYFRQVLSAVEYCHSFNICHRDLKPENILVNKHGQVKVADFGMACIQQSPSHQLRTSCGSPHYAAPELVGKQHYRGDKVDVWSLGVKGAYRIPEYLSDEAKSLIRRMIEVDPEKRISMKKIWKHPLIRKYDYVDDLNDNGGQPREIGRNGQCDQVQPEELDMQIVRQLKSMWHTYSEKYLAMKLTNPEPNDQKLFYWLLYKYREQRLENYGTDLPYSASDFHHLQPGNWKKKFTTMEFPPLFGRTPSKFTVISTVTTDAGEHATETATEGGTTVQSYDPYKSSLNLGIDTAPSHAKITIHRNGSSARAPTRASYCASRLNGSTRGSSTYSRSLRGARNTGLGAPRRSLSSIRSGESIPYKRLAPRHKRGIDFSHVRKRSIDKHREDGHRAPASIAGDDTTFDRDHMAPTSPAKRARLSRNSGRGHAGTQTMANLSQLRDETPAWMDELRHLGDSIAKDCDDAFNSTLLSCDSGIAEPTLDPSMLDFSLNSVTSPLATSTPNQTEQRPTESQHNPRPWDNRPLPKSPPHTDSVLHEIMMAKNEAAGRRGSTNDSPGHVDLVMTHLDRLVQPRESPQSRDTERRVPSAPIYSQYSTKWGKDTVALPSIYEGVRQDALGDREKQRAVSVPGHSSEERKGLEFLAQRENTIRMVVSPSGPGYYDVPAPLRIRKKGPPGEAAHARPQEELTLRQQHRRDEMKEPIAEEPATISRESSSATLKKKHSWLKRTSKDKEAAVNLRRNSISGNAESLTMTETNSSSGHPLPPAKKKSFSFAFWRNEKEKPSFELSLAGPEFSDSPSSEPVRMFSYPSRPPRNKKWNDQASSRNIEPQQNWLARLFRVKPATRYLCFLVSRRYVRQEIVTALREWRKYGVRDVQADKQRNIVFARVSKNNYLKMKEVSFAAEIMTVIEHGKRNQLSIVRFTQERGAASSLHKVVDTMKTLFRRRNILVEDKRKAKMMIKTLNS</sequence>
<dbReference type="InterPro" id="IPR000719">
    <property type="entry name" value="Prot_kinase_dom"/>
</dbReference>
<evidence type="ECO:0000256" key="1">
    <source>
        <dbReference type="ARBA" id="ARBA00012513"/>
    </source>
</evidence>
<dbReference type="EMBL" id="QJNS01000070">
    <property type="protein sequence ID" value="RYO89599.1"/>
    <property type="molecule type" value="Genomic_DNA"/>
</dbReference>
<dbReference type="Gene3D" id="3.30.310.220">
    <property type="entry name" value="Fungal kinase associated-1 domain"/>
    <property type="match status" value="1"/>
</dbReference>
<feature type="domain" description="Protein kinase" evidence="11">
    <location>
        <begin position="1"/>
        <end position="226"/>
    </location>
</feature>
<keyword evidence="4" id="KW-0808">Transferase</keyword>
<comment type="caution">
    <text evidence="12">The sequence shown here is derived from an EMBL/GenBank/DDBJ whole genome shotgun (WGS) entry which is preliminary data.</text>
</comment>
<accession>A0ABY0HBW4</accession>
<feature type="region of interest" description="Disordered" evidence="10">
    <location>
        <begin position="590"/>
        <end position="629"/>
    </location>
</feature>
<feature type="region of interest" description="Disordered" evidence="10">
    <location>
        <begin position="885"/>
        <end position="918"/>
    </location>
</feature>
<dbReference type="Pfam" id="PF16797">
    <property type="entry name" value="Fungal_KA1"/>
    <property type="match status" value="1"/>
</dbReference>
<evidence type="ECO:0000256" key="8">
    <source>
        <dbReference type="ARBA" id="ARBA00047899"/>
    </source>
</evidence>
<dbReference type="SUPFAM" id="SSF56112">
    <property type="entry name" value="Protein kinase-like (PK-like)"/>
    <property type="match status" value="1"/>
</dbReference>
<evidence type="ECO:0000256" key="10">
    <source>
        <dbReference type="SAM" id="MobiDB-lite"/>
    </source>
</evidence>
<name>A0ABY0HBW4_9PEZI</name>